<accession>A0A3P7KVB2</accession>
<evidence type="ECO:0000313" key="2">
    <source>
        <dbReference type="Proteomes" id="UP000270094"/>
    </source>
</evidence>
<reference evidence="1 2" key="1">
    <citation type="submission" date="2018-11" db="EMBL/GenBank/DDBJ databases">
        <authorList>
            <consortium name="Pathogen Informatics"/>
        </authorList>
    </citation>
    <scope>NUCLEOTIDE SEQUENCE [LARGE SCALE GENOMIC DNA]</scope>
</reference>
<evidence type="ECO:0000313" key="1">
    <source>
        <dbReference type="EMBL" id="VDM71298.1"/>
    </source>
</evidence>
<name>A0A3P7KVB2_STRVU</name>
<proteinExistence type="predicted"/>
<gene>
    <name evidence="1" type="ORF">SVUK_LOCUS6296</name>
</gene>
<keyword evidence="2" id="KW-1185">Reference proteome</keyword>
<organism evidence="1 2">
    <name type="scientific">Strongylus vulgaris</name>
    <name type="common">Blood worm</name>
    <dbReference type="NCBI Taxonomy" id="40348"/>
    <lineage>
        <taxon>Eukaryota</taxon>
        <taxon>Metazoa</taxon>
        <taxon>Ecdysozoa</taxon>
        <taxon>Nematoda</taxon>
        <taxon>Chromadorea</taxon>
        <taxon>Rhabditida</taxon>
        <taxon>Rhabditina</taxon>
        <taxon>Rhabditomorpha</taxon>
        <taxon>Strongyloidea</taxon>
        <taxon>Strongylidae</taxon>
        <taxon>Strongylus</taxon>
    </lineage>
</organism>
<dbReference type="AlphaFoldDB" id="A0A3P7KVB2"/>
<sequence>MHVGQKLRTAFRGPPGRLVFKVGGSDGERFRLTRRFDGHRDGVWHVTADTMRSICGSASAGVISNHVKNDTDYLSCKK</sequence>
<dbReference type="OrthoDB" id="5835392at2759"/>
<dbReference type="EMBL" id="UYYB01019745">
    <property type="protein sequence ID" value="VDM71298.1"/>
    <property type="molecule type" value="Genomic_DNA"/>
</dbReference>
<dbReference type="Proteomes" id="UP000270094">
    <property type="component" value="Unassembled WGS sequence"/>
</dbReference>
<protein>
    <submittedName>
        <fullName evidence="1">Uncharacterized protein</fullName>
    </submittedName>
</protein>